<evidence type="ECO:0000256" key="7">
    <source>
        <dbReference type="SAM" id="Phobius"/>
    </source>
</evidence>
<dbReference type="GO" id="GO:0140359">
    <property type="term" value="F:ABC-type transporter activity"/>
    <property type="evidence" value="ECO:0007669"/>
    <property type="project" value="InterPro"/>
</dbReference>
<proteinExistence type="predicted"/>
<comment type="caution">
    <text evidence="10">The sequence shown here is derived from an EMBL/GenBank/DDBJ whole genome shotgun (WGS) entry which is preliminary data.</text>
</comment>
<feature type="domain" description="ABC transporter" evidence="8">
    <location>
        <begin position="346"/>
        <end position="581"/>
    </location>
</feature>
<dbReference type="Gene3D" id="1.20.1560.10">
    <property type="entry name" value="ABC transporter type 1, transmembrane domain"/>
    <property type="match status" value="1"/>
</dbReference>
<dbReference type="InterPro" id="IPR027417">
    <property type="entry name" value="P-loop_NTPase"/>
</dbReference>
<protein>
    <submittedName>
        <fullName evidence="10">Thiol reductant ABC exporter, CydD subunit</fullName>
    </submittedName>
</protein>
<dbReference type="PROSITE" id="PS50929">
    <property type="entry name" value="ABC_TM1F"/>
    <property type="match status" value="1"/>
</dbReference>
<sequence>MAEWPHTGEELVRMDKHLMQYKGSLKTFIIAGCLTMIQSVAIIVQAVYLAKAIVHLYKGVPWQEAAAEFGIFFAAHLIRHFLQWAKSRVAFRFAGRTSLHYQNLLVEKLFRIGPRAISRHGTGNLVTLCLEGIPEFRTYLELFIPRFIACLTIPAVLLVYIFSQDVETGITLLVVMPILIGFLILLGLAAQKQKEARWETYQLLSRHFVDSLRGLVTLKFLGRSKSHKEAIWEVSNKYRIATNRTLRIAFLSSFSLDFFATLSVAVVAVELGLRLINGQIGFEPALALLILAPEYFMPVRDLGSDYHATMNGKEAGEKIHRLLAEKEDFGNGLSFPVPVWNEHSTLTVEGLEKQSPEENRAILQDVTFTARGFQKIGVIGISGSGKSTLIDLLSGFSMPNGGRIRIDGLEVPHLSFTEWQKQVNYIPQHPYIFAKTVRENIAWYAPDAPLEKIEEAARTAGLSDLIASFPNGLDEKIGQGGRVLSGGEEQRIALARALLDARPVMLLDEPTAHLDIETEQEIKQLMLPLFEHKLVFFATHRLHWVKEMDLILVMDGGRLREAGTYDELYRKKGAFYELVEAQRGGVEHGILQPVY</sequence>
<dbReference type="InterPro" id="IPR011527">
    <property type="entry name" value="ABC1_TM_dom"/>
</dbReference>
<keyword evidence="5 7" id="KW-1133">Transmembrane helix</keyword>
<dbReference type="Proteomes" id="UP000070376">
    <property type="component" value="Unassembled WGS sequence"/>
</dbReference>
<evidence type="ECO:0000313" key="11">
    <source>
        <dbReference type="Proteomes" id="UP000070376"/>
    </source>
</evidence>
<evidence type="ECO:0000259" key="9">
    <source>
        <dbReference type="PROSITE" id="PS50929"/>
    </source>
</evidence>
<dbReference type="Pfam" id="PF00664">
    <property type="entry name" value="ABC_membrane"/>
    <property type="match status" value="1"/>
</dbReference>
<evidence type="ECO:0000256" key="6">
    <source>
        <dbReference type="ARBA" id="ARBA00023136"/>
    </source>
</evidence>
<keyword evidence="3" id="KW-0547">Nucleotide-binding</keyword>
<evidence type="ECO:0000256" key="5">
    <source>
        <dbReference type="ARBA" id="ARBA00022989"/>
    </source>
</evidence>
<dbReference type="NCBIfam" id="TIGR02857">
    <property type="entry name" value="CydD"/>
    <property type="match status" value="1"/>
</dbReference>
<evidence type="ECO:0000256" key="1">
    <source>
        <dbReference type="ARBA" id="ARBA00004651"/>
    </source>
</evidence>
<keyword evidence="2 7" id="KW-0812">Transmembrane</keyword>
<dbReference type="SMART" id="SM00382">
    <property type="entry name" value="AAA"/>
    <property type="match status" value="1"/>
</dbReference>
<dbReference type="EMBL" id="LRPN01000002">
    <property type="protein sequence ID" value="KWZ86467.1"/>
    <property type="molecule type" value="Genomic_DNA"/>
</dbReference>
<evidence type="ECO:0000259" key="8">
    <source>
        <dbReference type="PROSITE" id="PS50893"/>
    </source>
</evidence>
<dbReference type="PROSITE" id="PS50893">
    <property type="entry name" value="ABC_TRANSPORTER_2"/>
    <property type="match status" value="1"/>
</dbReference>
<dbReference type="Gene3D" id="3.40.50.300">
    <property type="entry name" value="P-loop containing nucleotide triphosphate hydrolases"/>
    <property type="match status" value="1"/>
</dbReference>
<dbReference type="InterPro" id="IPR003439">
    <property type="entry name" value="ABC_transporter-like_ATP-bd"/>
</dbReference>
<dbReference type="GO" id="GO:0034040">
    <property type="term" value="F:ATPase-coupled lipid transmembrane transporter activity"/>
    <property type="evidence" value="ECO:0007669"/>
    <property type="project" value="TreeGrafter"/>
</dbReference>
<dbReference type="GO" id="GO:0005524">
    <property type="term" value="F:ATP binding"/>
    <property type="evidence" value="ECO:0007669"/>
    <property type="project" value="UniProtKB-KW"/>
</dbReference>
<dbReference type="GO" id="GO:0016887">
    <property type="term" value="F:ATP hydrolysis activity"/>
    <property type="evidence" value="ECO:0007669"/>
    <property type="project" value="InterPro"/>
</dbReference>
<dbReference type="SUPFAM" id="SSF90123">
    <property type="entry name" value="ABC transporter transmembrane region"/>
    <property type="match status" value="1"/>
</dbReference>
<dbReference type="InterPro" id="IPR014216">
    <property type="entry name" value="ABC_transptr_CydD"/>
</dbReference>
<dbReference type="GO" id="GO:0042883">
    <property type="term" value="P:cysteine transport"/>
    <property type="evidence" value="ECO:0007669"/>
    <property type="project" value="InterPro"/>
</dbReference>
<dbReference type="PATRIC" id="fig|1398.22.peg.100"/>
<dbReference type="CDD" id="cd18584">
    <property type="entry name" value="ABC_6TM_AarD_CydD"/>
    <property type="match status" value="1"/>
</dbReference>
<feature type="transmembrane region" description="Helical" evidence="7">
    <location>
        <begin position="248"/>
        <end position="269"/>
    </location>
</feature>
<dbReference type="AlphaFoldDB" id="A0A133L3Y4"/>
<feature type="transmembrane region" description="Helical" evidence="7">
    <location>
        <begin position="143"/>
        <end position="163"/>
    </location>
</feature>
<feature type="domain" description="ABC transmembrane type-1" evidence="9">
    <location>
        <begin position="29"/>
        <end position="311"/>
    </location>
</feature>
<dbReference type="GO" id="GO:0005886">
    <property type="term" value="C:plasma membrane"/>
    <property type="evidence" value="ECO:0007669"/>
    <property type="project" value="UniProtKB-SubCell"/>
</dbReference>
<keyword evidence="6 7" id="KW-0472">Membrane</keyword>
<evidence type="ECO:0000256" key="3">
    <source>
        <dbReference type="ARBA" id="ARBA00022741"/>
    </source>
</evidence>
<evidence type="ECO:0000256" key="2">
    <source>
        <dbReference type="ARBA" id="ARBA00022692"/>
    </source>
</evidence>
<comment type="subcellular location">
    <subcellularLocation>
        <location evidence="1">Cell membrane</location>
        <topology evidence="1">Multi-pass membrane protein</topology>
    </subcellularLocation>
</comment>
<dbReference type="Pfam" id="PF00005">
    <property type="entry name" value="ABC_tran"/>
    <property type="match status" value="1"/>
</dbReference>
<dbReference type="PANTHER" id="PTHR24221:SF614">
    <property type="entry name" value="GLUTATHIONE_L-CYSTEINE TRANSPORT SYSTEM ATP-BINDING_PERMEASE PROTEIN CYDC"/>
    <property type="match status" value="1"/>
</dbReference>
<dbReference type="PANTHER" id="PTHR24221">
    <property type="entry name" value="ATP-BINDING CASSETTE SUB-FAMILY B"/>
    <property type="match status" value="1"/>
</dbReference>
<feature type="transmembrane region" description="Helical" evidence="7">
    <location>
        <begin position="28"/>
        <end position="50"/>
    </location>
</feature>
<evidence type="ECO:0000313" key="10">
    <source>
        <dbReference type="EMBL" id="KWZ86467.1"/>
    </source>
</evidence>
<accession>A0A133L3Y4</accession>
<dbReference type="InterPro" id="IPR036640">
    <property type="entry name" value="ABC1_TM_sf"/>
</dbReference>
<gene>
    <name evidence="10" type="ORF">HMPREF3213_00098</name>
</gene>
<dbReference type="InterPro" id="IPR039421">
    <property type="entry name" value="Type_1_exporter"/>
</dbReference>
<evidence type="ECO:0000256" key="4">
    <source>
        <dbReference type="ARBA" id="ARBA00022840"/>
    </source>
</evidence>
<dbReference type="InterPro" id="IPR003593">
    <property type="entry name" value="AAA+_ATPase"/>
</dbReference>
<name>A0A133L3Y4_HEYCO</name>
<feature type="transmembrane region" description="Helical" evidence="7">
    <location>
        <begin position="169"/>
        <end position="190"/>
    </location>
</feature>
<organism evidence="10 11">
    <name type="scientific">Heyndrickxia coagulans</name>
    <name type="common">Weizmannia coagulans</name>
    <dbReference type="NCBI Taxonomy" id="1398"/>
    <lineage>
        <taxon>Bacteria</taxon>
        <taxon>Bacillati</taxon>
        <taxon>Bacillota</taxon>
        <taxon>Bacilli</taxon>
        <taxon>Bacillales</taxon>
        <taxon>Bacillaceae</taxon>
        <taxon>Heyndrickxia</taxon>
    </lineage>
</organism>
<reference evidence="11" key="1">
    <citation type="submission" date="2016-01" db="EMBL/GenBank/DDBJ databases">
        <authorList>
            <person name="Mitreva M."/>
            <person name="Pepin K.H."/>
            <person name="Mihindukulasuriya K.A."/>
            <person name="Fulton R."/>
            <person name="Fronick C."/>
            <person name="O'Laughlin M."/>
            <person name="Miner T."/>
            <person name="Herter B."/>
            <person name="Rosa B.A."/>
            <person name="Cordes M."/>
            <person name="Tomlinson C."/>
            <person name="Wollam A."/>
            <person name="Palsikar V.B."/>
            <person name="Mardis E.R."/>
            <person name="Wilson R.K."/>
        </authorList>
    </citation>
    <scope>NUCLEOTIDE SEQUENCE [LARGE SCALE GENOMIC DNA]</scope>
    <source>
        <strain evidence="11">GED7749B</strain>
    </source>
</reference>
<dbReference type="SUPFAM" id="SSF52540">
    <property type="entry name" value="P-loop containing nucleoside triphosphate hydrolases"/>
    <property type="match status" value="1"/>
</dbReference>
<keyword evidence="4" id="KW-0067">ATP-binding</keyword>